<dbReference type="GO" id="GO:0016787">
    <property type="term" value="F:hydrolase activity"/>
    <property type="evidence" value="ECO:0007669"/>
    <property type="project" value="UniProtKB-KW"/>
</dbReference>
<dbReference type="InterPro" id="IPR051540">
    <property type="entry name" value="S-2-haloacid_dehalogenase"/>
</dbReference>
<dbReference type="InterPro" id="IPR023214">
    <property type="entry name" value="HAD_sf"/>
</dbReference>
<dbReference type="Gene3D" id="3.40.50.1000">
    <property type="entry name" value="HAD superfamily/HAD-like"/>
    <property type="match status" value="1"/>
</dbReference>
<name>A0A8J8C6E0_9EURY</name>
<dbReference type="SUPFAM" id="SSF56784">
    <property type="entry name" value="HAD-like"/>
    <property type="match status" value="1"/>
</dbReference>
<dbReference type="Proteomes" id="UP000783863">
    <property type="component" value="Unassembled WGS sequence"/>
</dbReference>
<evidence type="ECO:0000313" key="3">
    <source>
        <dbReference type="Proteomes" id="UP000783863"/>
    </source>
</evidence>
<dbReference type="InterPro" id="IPR036412">
    <property type="entry name" value="HAD-like_sf"/>
</dbReference>
<dbReference type="PANTHER" id="PTHR43316:SF3">
    <property type="entry name" value="HALOACID DEHALOGENASE, TYPE II (AFU_ORTHOLOGUE AFUA_2G07750)-RELATED"/>
    <property type="match status" value="1"/>
</dbReference>
<dbReference type="Pfam" id="PF00702">
    <property type="entry name" value="Hydrolase"/>
    <property type="match status" value="1"/>
</dbReference>
<sequence length="207" mass="21936">MVVSFDLFGTLVATDRPDQPAEAVADSLAERGVSVPDDWEAAYRSAHREYDRGREAPLDEHVRLALASRGVEVTAATAREAVLVAFDGPVSRREGAREALAAAADNGPVAICSNCSVPGLVERTLERTDLDRGPDAVVTSVDSGWRKPHPRIFETTADALEASLSELVHVGDDARTDGGAERAGARSVLLADTPLSAVARGLREGRL</sequence>
<reference evidence="2" key="1">
    <citation type="submission" date="2021-06" db="EMBL/GenBank/DDBJ databases">
        <title>Halomicroarcula sp. F24A a new haloarchaeum isolated from saline soil.</title>
        <authorList>
            <person name="Duran-Viseras A."/>
            <person name="Sanchez-Porro C."/>
            <person name="Ventosa A."/>
        </authorList>
    </citation>
    <scope>NUCLEOTIDE SEQUENCE</scope>
    <source>
        <strain evidence="2">F24A</strain>
    </source>
</reference>
<accession>A0A8J8C6E0</accession>
<dbReference type="SFLD" id="SFLDG01129">
    <property type="entry name" value="C1.5:_HAD__Beta-PGM__Phosphata"/>
    <property type="match status" value="1"/>
</dbReference>
<gene>
    <name evidence="2" type="ORF">EGD98_00800</name>
</gene>
<keyword evidence="1 2" id="KW-0378">Hydrolase</keyword>
<dbReference type="AlphaFoldDB" id="A0A8J8C6E0"/>
<evidence type="ECO:0000313" key="2">
    <source>
        <dbReference type="EMBL" id="MBX0302201.1"/>
    </source>
</evidence>
<dbReference type="EMBL" id="RKLQ01000001">
    <property type="protein sequence ID" value="MBX0302201.1"/>
    <property type="molecule type" value="Genomic_DNA"/>
</dbReference>
<organism evidence="2 3">
    <name type="scientific">Haloarcula salinisoli</name>
    <dbReference type="NCBI Taxonomy" id="2487746"/>
    <lineage>
        <taxon>Archaea</taxon>
        <taxon>Methanobacteriati</taxon>
        <taxon>Methanobacteriota</taxon>
        <taxon>Stenosarchaea group</taxon>
        <taxon>Halobacteria</taxon>
        <taxon>Halobacteriales</taxon>
        <taxon>Haloarculaceae</taxon>
        <taxon>Haloarcula</taxon>
    </lineage>
</organism>
<dbReference type="RefSeq" id="WP_220586447.1">
    <property type="nucleotide sequence ID" value="NZ_RKLQ01000001.1"/>
</dbReference>
<evidence type="ECO:0000256" key="1">
    <source>
        <dbReference type="ARBA" id="ARBA00022801"/>
    </source>
</evidence>
<protein>
    <submittedName>
        <fullName evidence="2">HAD family hydrolase</fullName>
    </submittedName>
</protein>
<comment type="caution">
    <text evidence="2">The sequence shown here is derived from an EMBL/GenBank/DDBJ whole genome shotgun (WGS) entry which is preliminary data.</text>
</comment>
<keyword evidence="3" id="KW-1185">Reference proteome</keyword>
<dbReference type="PANTHER" id="PTHR43316">
    <property type="entry name" value="HYDROLASE, HALOACID DELAHOGENASE-RELATED"/>
    <property type="match status" value="1"/>
</dbReference>
<proteinExistence type="predicted"/>
<dbReference type="SFLD" id="SFLDS00003">
    <property type="entry name" value="Haloacid_Dehalogenase"/>
    <property type="match status" value="1"/>
</dbReference>